<evidence type="ECO:0000259" key="11">
    <source>
        <dbReference type="Pfam" id="PF24836"/>
    </source>
</evidence>
<dbReference type="PANTHER" id="PTHR37839:SF1">
    <property type="entry name" value="NA(+)-TRANSLOCATING NADH-QUINONE REDUCTASE SUBUNIT A"/>
    <property type="match status" value="1"/>
</dbReference>
<keyword evidence="4 8" id="KW-0915">Sodium</keyword>
<keyword evidence="5 8" id="KW-0406">Ion transport</keyword>
<evidence type="ECO:0000256" key="7">
    <source>
        <dbReference type="ARBA" id="ARBA00023201"/>
    </source>
</evidence>
<dbReference type="STRING" id="880526.GCA_000427365_02366"/>
<dbReference type="RefSeq" id="WP_027291875.1">
    <property type="nucleotide sequence ID" value="NZ_DBEWVC010000105.1"/>
</dbReference>
<comment type="subunit">
    <text evidence="8">Composed of six subunits; NqrA, NqrB, NqrC, NqrD, NqrE and NqrF.</text>
</comment>
<reference evidence="12 13" key="1">
    <citation type="submission" date="2018-06" db="EMBL/GenBank/DDBJ databases">
        <authorList>
            <consortium name="Pathogen Informatics"/>
            <person name="Doyle S."/>
        </authorList>
    </citation>
    <scope>NUCLEOTIDE SEQUENCE [LARGE SCALE GENOMIC DNA]</scope>
    <source>
        <strain evidence="12 13">NCTC11190</strain>
    </source>
</reference>
<comment type="similarity">
    <text evidence="8">Belongs to the NqrA family.</text>
</comment>
<keyword evidence="2 8" id="KW-1278">Translocase</keyword>
<dbReference type="EMBL" id="UGVL01000001">
    <property type="protein sequence ID" value="SUE34069.1"/>
    <property type="molecule type" value="Genomic_DNA"/>
</dbReference>
<evidence type="ECO:0000256" key="8">
    <source>
        <dbReference type="HAMAP-Rule" id="MF_00425"/>
    </source>
</evidence>
<dbReference type="InterPro" id="IPR056148">
    <property type="entry name" value="NQRA_2nd"/>
</dbReference>
<evidence type="ECO:0000256" key="6">
    <source>
        <dbReference type="ARBA" id="ARBA00023075"/>
    </source>
</evidence>
<evidence type="ECO:0000256" key="3">
    <source>
        <dbReference type="ARBA" id="ARBA00023027"/>
    </source>
</evidence>
<dbReference type="InterPro" id="IPR056147">
    <property type="entry name" value="NQRA_N"/>
</dbReference>
<dbReference type="NCBIfam" id="TIGR01936">
    <property type="entry name" value="nqrA"/>
    <property type="match status" value="1"/>
</dbReference>
<dbReference type="HAMAP" id="MF_00425">
    <property type="entry name" value="NqrA"/>
    <property type="match status" value="1"/>
</dbReference>
<evidence type="ECO:0000256" key="5">
    <source>
        <dbReference type="ARBA" id="ARBA00023065"/>
    </source>
</evidence>
<dbReference type="NCBIfam" id="NF003761">
    <property type="entry name" value="PRK05352.1-4"/>
    <property type="match status" value="1"/>
</dbReference>
<dbReference type="EC" id="7.2.1.1" evidence="8"/>
<evidence type="ECO:0000313" key="13">
    <source>
        <dbReference type="Proteomes" id="UP000255233"/>
    </source>
</evidence>
<evidence type="ECO:0000256" key="4">
    <source>
        <dbReference type="ARBA" id="ARBA00023053"/>
    </source>
</evidence>
<keyword evidence="6 8" id="KW-0830">Ubiquinone</keyword>
<accession>A0A379MTJ8</accession>
<dbReference type="PANTHER" id="PTHR37839">
    <property type="entry name" value="NA(+)-TRANSLOCATING NADH-QUINONE REDUCTASE SUBUNIT A"/>
    <property type="match status" value="1"/>
</dbReference>
<dbReference type="Pfam" id="PF11973">
    <property type="entry name" value="NQRA_SLBB"/>
    <property type="match status" value="1"/>
</dbReference>
<dbReference type="Pfam" id="PF05896">
    <property type="entry name" value="NQRA_N"/>
    <property type="match status" value="1"/>
</dbReference>
<feature type="domain" description="Na(+)-translocating NADH-quinone reductase subunit A C-terminal" evidence="10">
    <location>
        <begin position="264"/>
        <end position="318"/>
    </location>
</feature>
<keyword evidence="3 8" id="KW-0520">NAD</keyword>
<name>A0A379MTJ8_9BACT</name>
<dbReference type="InterPro" id="IPR022615">
    <property type="entry name" value="NqrA_C_domain"/>
</dbReference>
<comment type="function">
    <text evidence="8">NQR complex catalyzes the reduction of ubiquinone-1 to ubiquinol by two successive reactions, coupled with the transport of Na(+) ions from the cytoplasm to the periplasm. NqrA to NqrE are probably involved in the second step, the conversion of ubisemiquinone to ubiquinol.</text>
</comment>
<dbReference type="OrthoDB" id="9774536at2"/>
<proteinExistence type="inferred from homology"/>
<gene>
    <name evidence="8 12" type="primary">nqrA</name>
    <name evidence="12" type="ORF">NCTC11190_01286</name>
</gene>
<evidence type="ECO:0000256" key="1">
    <source>
        <dbReference type="ARBA" id="ARBA00022448"/>
    </source>
</evidence>
<evidence type="ECO:0000259" key="9">
    <source>
        <dbReference type="Pfam" id="PF05896"/>
    </source>
</evidence>
<evidence type="ECO:0000256" key="2">
    <source>
        <dbReference type="ARBA" id="ARBA00022967"/>
    </source>
</evidence>
<dbReference type="AlphaFoldDB" id="A0A379MTJ8"/>
<comment type="catalytic activity">
    <reaction evidence="8">
        <text>a ubiquinone + n Na(+)(in) + NADH + H(+) = a ubiquinol + n Na(+)(out) + NAD(+)</text>
        <dbReference type="Rhea" id="RHEA:47748"/>
        <dbReference type="Rhea" id="RHEA-COMP:9565"/>
        <dbReference type="Rhea" id="RHEA-COMP:9566"/>
        <dbReference type="ChEBI" id="CHEBI:15378"/>
        <dbReference type="ChEBI" id="CHEBI:16389"/>
        <dbReference type="ChEBI" id="CHEBI:17976"/>
        <dbReference type="ChEBI" id="CHEBI:29101"/>
        <dbReference type="ChEBI" id="CHEBI:57540"/>
        <dbReference type="ChEBI" id="CHEBI:57945"/>
        <dbReference type="EC" id="7.2.1.1"/>
    </reaction>
</comment>
<dbReference type="GO" id="GO:0016655">
    <property type="term" value="F:oxidoreductase activity, acting on NAD(P)H, quinone or similar compound as acceptor"/>
    <property type="evidence" value="ECO:0007669"/>
    <property type="project" value="UniProtKB-UniRule"/>
</dbReference>
<dbReference type="GO" id="GO:0006814">
    <property type="term" value="P:sodium ion transport"/>
    <property type="evidence" value="ECO:0007669"/>
    <property type="project" value="UniProtKB-UniRule"/>
</dbReference>
<feature type="domain" description="NqrA second alpha/beta" evidence="11">
    <location>
        <begin position="114"/>
        <end position="258"/>
    </location>
</feature>
<keyword evidence="13" id="KW-1185">Reference proteome</keyword>
<evidence type="ECO:0000313" key="12">
    <source>
        <dbReference type="EMBL" id="SUE34069.1"/>
    </source>
</evidence>
<dbReference type="Pfam" id="PF24836">
    <property type="entry name" value="NQRA_2nd"/>
    <property type="match status" value="1"/>
</dbReference>
<dbReference type="InterPro" id="IPR008703">
    <property type="entry name" value="NqrA"/>
</dbReference>
<feature type="domain" description="NqrA N-terminal barrel-sandwich hybrid" evidence="9">
    <location>
        <begin position="5"/>
        <end position="97"/>
    </location>
</feature>
<dbReference type="Proteomes" id="UP000255233">
    <property type="component" value="Unassembled WGS sequence"/>
</dbReference>
<protein>
    <recommendedName>
        <fullName evidence="8">Na(+)-translocating NADH-quinone reductase subunit A</fullName>
        <shortName evidence="8">Na(+)-NQR subunit A</shortName>
        <shortName evidence="8">Na(+)-translocating NQR subunit A</shortName>
        <ecNumber evidence="8">7.2.1.1</ecNumber>
    </recommendedName>
    <alternativeName>
        <fullName evidence="8">NQR complex subunit A</fullName>
    </alternativeName>
    <alternativeName>
        <fullName evidence="8">NQR-1 subunit A</fullName>
    </alternativeName>
</protein>
<sequence length="458" mass="50211">MSKVIKLRKGLDINLVGAAERVLTKSATAASYALVPDHYRGVTPKLLVKVGDKVKAGSPLFFSKENPEVLFTSPVSGEVSAVNRGEKRKILSVVVTPDGQNQSENFDVCPIAELSRERAKETLLRAGFWPMIIQRPFGVIARTDAVPKAVFVSGLDTAPLAPDLNFLVQDEGENIIAGLEVLKKLTDGKVHLTVGTDTTAGVLSRVKQAEVHHIEGPHPAGNVGVQISQIDPINKGDIVWTVELQHVAMIGRLFLTGTVDMGKVVALTGSEVAKPRYFKVVSGALISSVTDGNLRPQAEGEKHDVRIISGNPLTGIKVAPDNVEGYLGFYHNQITVIPEGNKYEFLGWAMPRLDRFSVSHSYFSWLFPKKKYNLDTNMNGGHRAFVQTGIYDKVMPMNIYPLYLIKAILAGDIDKMENLGIYEILEEDVALCEFIDPSKNEWQAIVGKGIELMIKELN</sequence>
<keyword evidence="7 8" id="KW-0739">Sodium transport</keyword>
<organism evidence="12 13">
    <name type="scientific">Rikenella microfusus</name>
    <dbReference type="NCBI Taxonomy" id="28139"/>
    <lineage>
        <taxon>Bacteria</taxon>
        <taxon>Pseudomonadati</taxon>
        <taxon>Bacteroidota</taxon>
        <taxon>Bacteroidia</taxon>
        <taxon>Bacteroidales</taxon>
        <taxon>Rikenellaceae</taxon>
        <taxon>Rikenella</taxon>
    </lineage>
</organism>
<keyword evidence="1 8" id="KW-0813">Transport</keyword>
<evidence type="ECO:0000259" key="10">
    <source>
        <dbReference type="Pfam" id="PF11973"/>
    </source>
</evidence>
<keyword evidence="12" id="KW-0560">Oxidoreductase</keyword>